<organism evidence="1 2">
    <name type="scientific">Marasmiellus scandens</name>
    <dbReference type="NCBI Taxonomy" id="2682957"/>
    <lineage>
        <taxon>Eukaryota</taxon>
        <taxon>Fungi</taxon>
        <taxon>Dikarya</taxon>
        <taxon>Basidiomycota</taxon>
        <taxon>Agaricomycotina</taxon>
        <taxon>Agaricomycetes</taxon>
        <taxon>Agaricomycetidae</taxon>
        <taxon>Agaricales</taxon>
        <taxon>Marasmiineae</taxon>
        <taxon>Omphalotaceae</taxon>
        <taxon>Marasmiellus</taxon>
    </lineage>
</organism>
<evidence type="ECO:0000313" key="2">
    <source>
        <dbReference type="Proteomes" id="UP001498398"/>
    </source>
</evidence>
<gene>
    <name evidence="1" type="ORF">VKT23_016000</name>
</gene>
<comment type="caution">
    <text evidence="1">The sequence shown here is derived from an EMBL/GenBank/DDBJ whole genome shotgun (WGS) entry which is preliminary data.</text>
</comment>
<name>A0ABR1IWB2_9AGAR</name>
<evidence type="ECO:0000313" key="1">
    <source>
        <dbReference type="EMBL" id="KAK7442753.1"/>
    </source>
</evidence>
<accession>A0ABR1IWB2</accession>
<keyword evidence="2" id="KW-1185">Reference proteome</keyword>
<proteinExistence type="predicted"/>
<reference evidence="1 2" key="1">
    <citation type="submission" date="2024-01" db="EMBL/GenBank/DDBJ databases">
        <title>A draft genome for the cacao thread blight pathogen Marasmiellus scandens.</title>
        <authorList>
            <person name="Baruah I.K."/>
            <person name="Leung J."/>
            <person name="Bukari Y."/>
            <person name="Amoako-Attah I."/>
            <person name="Meinhardt L.W."/>
            <person name="Bailey B.A."/>
            <person name="Cohen S.P."/>
        </authorList>
    </citation>
    <scope>NUCLEOTIDE SEQUENCE [LARGE SCALE GENOMIC DNA]</scope>
    <source>
        <strain evidence="1 2">GH-19</strain>
    </source>
</reference>
<sequence>MASRLPSRPIDPVMRETQLRPVHLLPSKSVSFSLSSIVFESGLLDFLLHLYTTDFRDHLAPSSEHTEYHRKSALSIACNGLLVAVCENDYDDTVTAHIQRHPIYALWSMHPALPLFSYYIHDSSVNVERMLRRREAWRGVEKRWVCWRISLLHEVMADFSRRFEDGVLRDAFVELVQFAGSDLFADDDQLALRALRSLYQLLYHEHHWLDTEFYLRRLSFYVYETSFHLHCTEAFRPCRNPFPSLLFLRL</sequence>
<dbReference type="Proteomes" id="UP001498398">
    <property type="component" value="Unassembled WGS sequence"/>
</dbReference>
<protein>
    <submittedName>
        <fullName evidence="1">Uncharacterized protein</fullName>
    </submittedName>
</protein>
<dbReference type="EMBL" id="JBANRG010000057">
    <property type="protein sequence ID" value="KAK7442753.1"/>
    <property type="molecule type" value="Genomic_DNA"/>
</dbReference>